<evidence type="ECO:0000313" key="2">
    <source>
        <dbReference type="Proteomes" id="UP000315891"/>
    </source>
</evidence>
<dbReference type="SUPFAM" id="SSF102405">
    <property type="entry name" value="MCP/YpsA-like"/>
    <property type="match status" value="1"/>
</dbReference>
<dbReference type="AlphaFoldDB" id="A0A516V233"/>
<reference evidence="1 2" key="1">
    <citation type="submission" date="2019-07" db="EMBL/GenBank/DDBJ databases">
        <title>Lysobacter weifangensis sp. nov., isolated from bensulfuron-methyl contaminated farmland soil.</title>
        <authorList>
            <person name="Zhao H."/>
        </authorList>
    </citation>
    <scope>NUCLEOTIDE SEQUENCE [LARGE SCALE GENOMIC DNA]</scope>
    <source>
        <strain evidence="1 2">CC-Bw-6</strain>
    </source>
</reference>
<keyword evidence="2" id="KW-1185">Reference proteome</keyword>
<organism evidence="1 2">
    <name type="scientific">Pseudoluteimonas lycopersici</name>
    <dbReference type="NCBI Taxonomy" id="1324796"/>
    <lineage>
        <taxon>Bacteria</taxon>
        <taxon>Pseudomonadati</taxon>
        <taxon>Pseudomonadota</taxon>
        <taxon>Gammaproteobacteria</taxon>
        <taxon>Lysobacterales</taxon>
        <taxon>Lysobacteraceae</taxon>
        <taxon>Pseudoluteimonas</taxon>
    </lineage>
</organism>
<dbReference type="InterPro" id="IPR024755">
    <property type="entry name" value="cpYpsA"/>
</dbReference>
<evidence type="ECO:0008006" key="3">
    <source>
        <dbReference type="Google" id="ProtNLM"/>
    </source>
</evidence>
<dbReference type="Gene3D" id="3.40.50.450">
    <property type="match status" value="1"/>
</dbReference>
<proteinExistence type="predicted"/>
<accession>A0A516V233</accession>
<evidence type="ECO:0000313" key="1">
    <source>
        <dbReference type="EMBL" id="QDQ72570.1"/>
    </source>
</evidence>
<dbReference type="Proteomes" id="UP000315891">
    <property type="component" value="Chromosome"/>
</dbReference>
<dbReference type="Pfam" id="PF12694">
    <property type="entry name" value="cpYpsA"/>
    <property type="match status" value="1"/>
</dbReference>
<protein>
    <recommendedName>
        <fullName evidence="3">Molybdenum cofactor carrier</fullName>
    </recommendedName>
</protein>
<dbReference type="EMBL" id="CP041742">
    <property type="protein sequence ID" value="QDQ72570.1"/>
    <property type="molecule type" value="Genomic_DNA"/>
</dbReference>
<sequence length="159" mass="16866">MSPIRIISGGQTGADRAALDAALSAGIECGGWCPEGRLAEDGQIAALYPLVELVGGGYRQRTFKNIEDSDGTAISYFDRPRGGTELTLAKCIKLSKPYKLIDASTVAAKQAGEILRIFVANAGVRTLNVAGPRESSAPGTYAFVHQTAMFFIESLKNRA</sequence>
<name>A0A516V233_9GAMM</name>
<dbReference type="OrthoDB" id="283616at2"/>
<dbReference type="RefSeq" id="WP_143878086.1">
    <property type="nucleotide sequence ID" value="NZ_BAABLZ010000002.1"/>
</dbReference>
<gene>
    <name evidence="1" type="ORF">FNZ56_01055</name>
</gene>